<dbReference type="InterPro" id="IPR014729">
    <property type="entry name" value="Rossmann-like_a/b/a_fold"/>
</dbReference>
<comment type="similarity">
    <text evidence="1">Belongs to the universal stress protein A family.</text>
</comment>
<dbReference type="EMBL" id="LKTP01000035">
    <property type="protein sequence ID" value="KRG27514.1"/>
    <property type="molecule type" value="Genomic_DNA"/>
</dbReference>
<evidence type="ECO:0000313" key="3">
    <source>
        <dbReference type="EMBL" id="KRG27514.1"/>
    </source>
</evidence>
<evidence type="ECO:0000256" key="1">
    <source>
        <dbReference type="ARBA" id="ARBA00008791"/>
    </source>
</evidence>
<dbReference type="STRING" id="270918.APR42_10565"/>
<organism evidence="3 4">
    <name type="scientific">Salegentibacter mishustinae</name>
    <dbReference type="NCBI Taxonomy" id="270918"/>
    <lineage>
        <taxon>Bacteria</taxon>
        <taxon>Pseudomonadati</taxon>
        <taxon>Bacteroidota</taxon>
        <taxon>Flavobacteriia</taxon>
        <taxon>Flavobacteriales</taxon>
        <taxon>Flavobacteriaceae</taxon>
        <taxon>Salegentibacter</taxon>
    </lineage>
</organism>
<feature type="domain" description="UspA" evidence="2">
    <location>
        <begin position="1"/>
        <end position="143"/>
    </location>
</feature>
<dbReference type="InterPro" id="IPR006015">
    <property type="entry name" value="Universal_stress_UspA"/>
</dbReference>
<evidence type="ECO:0000259" key="2">
    <source>
        <dbReference type="Pfam" id="PF00582"/>
    </source>
</evidence>
<dbReference type="SUPFAM" id="SSF52402">
    <property type="entry name" value="Adenine nucleotide alpha hydrolases-like"/>
    <property type="match status" value="2"/>
</dbReference>
<reference evidence="3" key="1">
    <citation type="submission" date="2015-10" db="EMBL/GenBank/DDBJ databases">
        <title>Draft genome sequence of Salegentibacter mishustinae KCTC 12263.</title>
        <authorList>
            <person name="Lin W."/>
            <person name="Zheng Q."/>
        </authorList>
    </citation>
    <scope>NUCLEOTIDE SEQUENCE [LARGE SCALE GENOMIC DNA]</scope>
    <source>
        <strain evidence="3">KCTC 12263</strain>
    </source>
</reference>
<dbReference type="PANTHER" id="PTHR46268:SF6">
    <property type="entry name" value="UNIVERSAL STRESS PROTEIN UP12"/>
    <property type="match status" value="1"/>
</dbReference>
<keyword evidence="4" id="KW-1185">Reference proteome</keyword>
<protein>
    <submittedName>
        <fullName evidence="3">Universal stress protein UspA</fullName>
    </submittedName>
</protein>
<name>A0A0Q9ZDD9_9FLAO</name>
<dbReference type="PRINTS" id="PR01438">
    <property type="entry name" value="UNVRSLSTRESS"/>
</dbReference>
<dbReference type="Gene3D" id="3.40.50.620">
    <property type="entry name" value="HUPs"/>
    <property type="match status" value="2"/>
</dbReference>
<accession>A0A0Q9ZDD9</accession>
<dbReference type="CDD" id="cd00293">
    <property type="entry name" value="USP-like"/>
    <property type="match status" value="2"/>
</dbReference>
<dbReference type="AlphaFoldDB" id="A0A0Q9ZDD9"/>
<gene>
    <name evidence="3" type="ORF">APR42_10565</name>
</gene>
<dbReference type="RefSeq" id="WP_057482859.1">
    <property type="nucleotide sequence ID" value="NZ_BMWR01000005.1"/>
</dbReference>
<evidence type="ECO:0000313" key="4">
    <source>
        <dbReference type="Proteomes" id="UP000051643"/>
    </source>
</evidence>
<dbReference type="OrthoDB" id="9788959at2"/>
<comment type="caution">
    <text evidence="3">The sequence shown here is derived from an EMBL/GenBank/DDBJ whole genome shotgun (WGS) entry which is preliminary data.</text>
</comment>
<dbReference type="PANTHER" id="PTHR46268">
    <property type="entry name" value="STRESS RESPONSE PROTEIN NHAX"/>
    <property type="match status" value="1"/>
</dbReference>
<sequence length="277" mass="31344">MKKILVPTDFSDTAEHALKIAAQLAKKHDSEIYLLHMLELPLQLIDPVGGGSSQNLPESIFFMKLAHQRFAKLMARPFLKDIKVHETVMFHQAFEGIMEVSQEYKCDMIVMGSHGASGFKEMFIGSNTEKVVRTSTIPVLVIKNEHENFEVENFIFATDADINSKKTLEAAYEFSKLTESKFHILFINTPNNFITSNEVRKRIENFVLDTSVKDYTIHIYNDVSVEKGILNFALKKQKTLIGIGTHGHKGLAHFFNGSISEDLVNHAKMPVVTFKIV</sequence>
<proteinExistence type="inferred from homology"/>
<feature type="domain" description="UspA" evidence="2">
    <location>
        <begin position="155"/>
        <end position="274"/>
    </location>
</feature>
<dbReference type="InterPro" id="IPR006016">
    <property type="entry name" value="UspA"/>
</dbReference>
<dbReference type="Pfam" id="PF00582">
    <property type="entry name" value="Usp"/>
    <property type="match status" value="2"/>
</dbReference>
<dbReference type="Proteomes" id="UP000051643">
    <property type="component" value="Unassembled WGS sequence"/>
</dbReference>